<comment type="caution">
    <text evidence="3">The sequence shown here is derived from an EMBL/GenBank/DDBJ whole genome shotgun (WGS) entry which is preliminary data.</text>
</comment>
<dbReference type="PANTHER" id="PTHR43477:SF1">
    <property type="entry name" value="DIHYDROANTICAPSIN 7-DEHYDROGENASE"/>
    <property type="match status" value="1"/>
</dbReference>
<dbReference type="InterPro" id="IPR002347">
    <property type="entry name" value="SDR_fam"/>
</dbReference>
<protein>
    <submittedName>
        <fullName evidence="3">Short chain dehydrogenase</fullName>
    </submittedName>
</protein>
<dbReference type="GO" id="GO:0016491">
    <property type="term" value="F:oxidoreductase activity"/>
    <property type="evidence" value="ECO:0007669"/>
    <property type="project" value="UniProtKB-KW"/>
</dbReference>
<dbReference type="Pfam" id="PF13561">
    <property type="entry name" value="adh_short_C2"/>
    <property type="match status" value="1"/>
</dbReference>
<reference evidence="3 4" key="1">
    <citation type="journal article" date="2014" name="Genome Announc.">
        <title>Draft Genome Sequences of Marine Flavobacterium Nonlabens Strains NR17, NR24, NR27, NR32, NR33, and Ara13.</title>
        <authorList>
            <person name="Nakanishi M."/>
            <person name="Meirelles P."/>
            <person name="Suzuki R."/>
            <person name="Takatani N."/>
            <person name="Mino S."/>
            <person name="Suda W."/>
            <person name="Oshima K."/>
            <person name="Hattori M."/>
            <person name="Ohkuma M."/>
            <person name="Hosokawa M."/>
            <person name="Miyashita K."/>
            <person name="Thompson F.L."/>
            <person name="Niwa A."/>
            <person name="Sawabe T."/>
            <person name="Sawabe T."/>
        </authorList>
    </citation>
    <scope>NUCLEOTIDE SEQUENCE [LARGE SCALE GENOMIC DNA]</scope>
    <source>
        <strain evidence="4">JCM19296</strain>
    </source>
</reference>
<name>A0A081DBD6_NONUL</name>
<dbReference type="InterPro" id="IPR036291">
    <property type="entry name" value="NAD(P)-bd_dom_sf"/>
</dbReference>
<dbReference type="Proteomes" id="UP000028980">
    <property type="component" value="Unassembled WGS sequence"/>
</dbReference>
<dbReference type="InterPro" id="IPR051122">
    <property type="entry name" value="SDR_DHRS6-like"/>
</dbReference>
<proteinExistence type="inferred from homology"/>
<organism evidence="3 4">
    <name type="scientific">Nonlabens ulvanivorans</name>
    <name type="common">Persicivirga ulvanivorans</name>
    <dbReference type="NCBI Taxonomy" id="906888"/>
    <lineage>
        <taxon>Bacteria</taxon>
        <taxon>Pseudomonadati</taxon>
        <taxon>Bacteroidota</taxon>
        <taxon>Flavobacteriia</taxon>
        <taxon>Flavobacteriales</taxon>
        <taxon>Flavobacteriaceae</taxon>
        <taxon>Nonlabens</taxon>
    </lineage>
</organism>
<dbReference type="EMBL" id="BBLG01000003">
    <property type="protein sequence ID" value="GAK76232.1"/>
    <property type="molecule type" value="Genomic_DNA"/>
</dbReference>
<gene>
    <name evidence="3" type="ORF">JCM19296_1829</name>
</gene>
<dbReference type="PANTHER" id="PTHR43477">
    <property type="entry name" value="DIHYDROANTICAPSIN 7-DEHYDROGENASE"/>
    <property type="match status" value="1"/>
</dbReference>
<dbReference type="PRINTS" id="PR00081">
    <property type="entry name" value="GDHRDH"/>
</dbReference>
<accession>A0A081DBD6</accession>
<evidence type="ECO:0000256" key="1">
    <source>
        <dbReference type="ARBA" id="ARBA00006484"/>
    </source>
</evidence>
<keyword evidence="2" id="KW-0560">Oxidoreductase</keyword>
<dbReference type="AlphaFoldDB" id="A0A081DBD6"/>
<evidence type="ECO:0000313" key="3">
    <source>
        <dbReference type="EMBL" id="GAK76232.1"/>
    </source>
</evidence>
<sequence>MKILIIGGHGTIGKKVVSHFQDENEIIIAGRTNGDITVDIADAKSIKTMFDQLGKLDAIISIAGEAKWAPFNDLTEDDYYIGLKSKLMGQVNLVRIGQDYLNSNGSITLSTGILADDPVVKTTSAAMVNGGIHSFVKAVALEIENGIRVNVVSSGMVEDAYDKYKDYFPGHNPIPMTKVINGYVRSVNGKGNGEIIRIYD</sequence>
<comment type="similarity">
    <text evidence="1">Belongs to the short-chain dehydrogenases/reductases (SDR) family.</text>
</comment>
<evidence type="ECO:0000313" key="4">
    <source>
        <dbReference type="Proteomes" id="UP000028980"/>
    </source>
</evidence>
<dbReference type="CDD" id="cd11731">
    <property type="entry name" value="Lin1944_like_SDR_c"/>
    <property type="match status" value="1"/>
</dbReference>
<dbReference type="Gene3D" id="3.40.50.720">
    <property type="entry name" value="NAD(P)-binding Rossmann-like Domain"/>
    <property type="match status" value="1"/>
</dbReference>
<evidence type="ECO:0000256" key="2">
    <source>
        <dbReference type="ARBA" id="ARBA00023002"/>
    </source>
</evidence>
<dbReference type="SUPFAM" id="SSF51735">
    <property type="entry name" value="NAD(P)-binding Rossmann-fold domains"/>
    <property type="match status" value="1"/>
</dbReference>
<dbReference type="NCBIfam" id="NF005754">
    <property type="entry name" value="PRK07578.1"/>
    <property type="match status" value="1"/>
</dbReference>